<evidence type="ECO:0000313" key="2">
    <source>
        <dbReference type="Proteomes" id="UP000494363"/>
    </source>
</evidence>
<dbReference type="AlphaFoldDB" id="A0A6J5F036"/>
<proteinExistence type="predicted"/>
<dbReference type="EMBL" id="CADIKH010000057">
    <property type="protein sequence ID" value="CAB3772199.1"/>
    <property type="molecule type" value="Genomic_DNA"/>
</dbReference>
<name>A0A6J5F036_9BURK</name>
<gene>
    <name evidence="1" type="ORF">LMG29542_06822</name>
</gene>
<protein>
    <submittedName>
        <fullName evidence="1">Uncharacterized protein</fullName>
    </submittedName>
</protein>
<sequence length="31" mass="3347">MVRALLVLYGAGDAGRLFCAGLAYPGFHPFY</sequence>
<dbReference type="Proteomes" id="UP000494363">
    <property type="component" value="Unassembled WGS sequence"/>
</dbReference>
<keyword evidence="2" id="KW-1185">Reference proteome</keyword>
<reference evidence="1 2" key="1">
    <citation type="submission" date="2020-04" db="EMBL/GenBank/DDBJ databases">
        <authorList>
            <person name="De Canck E."/>
        </authorList>
    </citation>
    <scope>NUCLEOTIDE SEQUENCE [LARGE SCALE GENOMIC DNA]</scope>
    <source>
        <strain evidence="1 2">LMG 29542</strain>
    </source>
</reference>
<organism evidence="1 2">
    <name type="scientific">Paraburkholderia humisilvae</name>
    <dbReference type="NCBI Taxonomy" id="627669"/>
    <lineage>
        <taxon>Bacteria</taxon>
        <taxon>Pseudomonadati</taxon>
        <taxon>Pseudomonadota</taxon>
        <taxon>Betaproteobacteria</taxon>
        <taxon>Burkholderiales</taxon>
        <taxon>Burkholderiaceae</taxon>
        <taxon>Paraburkholderia</taxon>
    </lineage>
</organism>
<evidence type="ECO:0000313" key="1">
    <source>
        <dbReference type="EMBL" id="CAB3772199.1"/>
    </source>
</evidence>
<accession>A0A6J5F036</accession>